<reference evidence="3" key="1">
    <citation type="submission" date="2016-06" db="UniProtKB">
        <authorList>
            <consortium name="WormBaseParasite"/>
        </authorList>
    </citation>
    <scope>IDENTIFICATION</scope>
</reference>
<dbReference type="EMBL" id="UZAM01009531">
    <property type="protein sequence ID" value="VDP09386.1"/>
    <property type="molecule type" value="Genomic_DNA"/>
</dbReference>
<name>A0A183IRB0_9BILA</name>
<protein>
    <submittedName>
        <fullName evidence="1 3">Uncharacterized protein</fullName>
    </submittedName>
</protein>
<keyword evidence="2" id="KW-1185">Reference proteome</keyword>
<proteinExistence type="predicted"/>
<accession>A0A183IRB0</accession>
<sequence>MLLRVRVEGREACIMHHETLATRRKIPAVSESNPKLRTKPSERAISGRRIRSEHFLTRPIAAFETIYHESEMHVPIESGRL</sequence>
<evidence type="ECO:0000313" key="3">
    <source>
        <dbReference type="WBParaSite" id="SBAD_0000639501-mRNA-1"/>
    </source>
</evidence>
<dbReference type="AlphaFoldDB" id="A0A183IRB0"/>
<dbReference type="WBParaSite" id="SBAD_0000639501-mRNA-1">
    <property type="protein sequence ID" value="SBAD_0000639501-mRNA-1"/>
    <property type="gene ID" value="SBAD_0000639501"/>
</dbReference>
<evidence type="ECO:0000313" key="2">
    <source>
        <dbReference type="Proteomes" id="UP000270296"/>
    </source>
</evidence>
<gene>
    <name evidence="1" type="ORF">SBAD_LOCUS6158</name>
</gene>
<reference evidence="1 2" key="2">
    <citation type="submission" date="2018-11" db="EMBL/GenBank/DDBJ databases">
        <authorList>
            <consortium name="Pathogen Informatics"/>
        </authorList>
    </citation>
    <scope>NUCLEOTIDE SEQUENCE [LARGE SCALE GENOMIC DNA]</scope>
</reference>
<organism evidence="3">
    <name type="scientific">Soboliphyme baturini</name>
    <dbReference type="NCBI Taxonomy" id="241478"/>
    <lineage>
        <taxon>Eukaryota</taxon>
        <taxon>Metazoa</taxon>
        <taxon>Ecdysozoa</taxon>
        <taxon>Nematoda</taxon>
        <taxon>Enoplea</taxon>
        <taxon>Dorylaimia</taxon>
        <taxon>Dioctophymatida</taxon>
        <taxon>Dioctophymatoidea</taxon>
        <taxon>Soboliphymatidae</taxon>
        <taxon>Soboliphyme</taxon>
    </lineage>
</organism>
<dbReference type="Proteomes" id="UP000270296">
    <property type="component" value="Unassembled WGS sequence"/>
</dbReference>
<evidence type="ECO:0000313" key="1">
    <source>
        <dbReference type="EMBL" id="VDP09386.1"/>
    </source>
</evidence>